<name>A0A481YPN5_9VIRU</name>
<evidence type="ECO:0000313" key="1">
    <source>
        <dbReference type="EMBL" id="QBK84980.1"/>
    </source>
</evidence>
<dbReference type="EMBL" id="MK500301">
    <property type="protein sequence ID" value="QBK84980.1"/>
    <property type="molecule type" value="Genomic_DNA"/>
</dbReference>
<protein>
    <submittedName>
        <fullName evidence="1">Uncharacterized protein</fullName>
    </submittedName>
</protein>
<gene>
    <name evidence="1" type="ORF">LCDPAC02_01790</name>
</gene>
<reference evidence="1" key="1">
    <citation type="journal article" date="2019" name="MBio">
        <title>Virus Genomes from Deep Sea Sediments Expand the Ocean Megavirome and Support Independent Origins of Viral Gigantism.</title>
        <authorList>
            <person name="Backstrom D."/>
            <person name="Yutin N."/>
            <person name="Jorgensen S.L."/>
            <person name="Dharamshi J."/>
            <person name="Homa F."/>
            <person name="Zaremba-Niedwiedzka K."/>
            <person name="Spang A."/>
            <person name="Wolf Y.I."/>
            <person name="Koonin E.V."/>
            <person name="Ettema T.J."/>
        </authorList>
    </citation>
    <scope>NUCLEOTIDE SEQUENCE</scope>
</reference>
<proteinExistence type="predicted"/>
<accession>A0A481YPN5</accession>
<organism evidence="1">
    <name type="scientific">Pithovirus LCDPAC02</name>
    <dbReference type="NCBI Taxonomy" id="2506601"/>
    <lineage>
        <taxon>Viruses</taxon>
        <taxon>Pithoviruses</taxon>
    </lineage>
</organism>
<sequence length="78" mass="9608">MKTLKLSYFEKLSENYGKDVGVELENYPSDYILKLYRGEEQFYFIKENNNIREILYKYCNDKYYCPNLQFVNSCRRFN</sequence>